<reference evidence="3" key="2">
    <citation type="submission" date="2017-12" db="EMBL/GenBank/DDBJ databases">
        <title>Genome sequence of the Bar-tailed Godwit (Limosa lapponica baueri).</title>
        <authorList>
            <person name="Lima N.C.B."/>
            <person name="Parody-Merino A.M."/>
            <person name="Battley P.F."/>
            <person name="Fidler A.E."/>
            <person name="Prosdocimi F."/>
        </authorList>
    </citation>
    <scope>NUCLEOTIDE SEQUENCE [LARGE SCALE GENOMIC DNA]</scope>
</reference>
<proteinExistence type="predicted"/>
<evidence type="ECO:0000256" key="1">
    <source>
        <dbReference type="SAM" id="MobiDB-lite"/>
    </source>
</evidence>
<dbReference type="Proteomes" id="UP000233556">
    <property type="component" value="Unassembled WGS sequence"/>
</dbReference>
<evidence type="ECO:0000313" key="2">
    <source>
        <dbReference type="EMBL" id="PKU45933.1"/>
    </source>
</evidence>
<evidence type="ECO:0000313" key="3">
    <source>
        <dbReference type="Proteomes" id="UP000233556"/>
    </source>
</evidence>
<feature type="region of interest" description="Disordered" evidence="1">
    <location>
        <begin position="49"/>
        <end position="84"/>
    </location>
</feature>
<sequence length="84" mass="9356">MEAPCECTIAIEIFLSHHDGVQQESACGGLPVPDLPMGQKDVPPWVFYGRKGSEEEDTSKRVKKSKRKKWGKGNVEPIQADLMD</sequence>
<accession>A0A2I0UIP6</accession>
<reference evidence="3" key="1">
    <citation type="submission" date="2017-11" db="EMBL/GenBank/DDBJ databases">
        <authorList>
            <person name="Lima N.C."/>
            <person name="Parody-Merino A.M."/>
            <person name="Battley P.F."/>
            <person name="Fidler A.E."/>
            <person name="Prosdocimi F."/>
        </authorList>
    </citation>
    <scope>NUCLEOTIDE SEQUENCE [LARGE SCALE GENOMIC DNA]</scope>
</reference>
<dbReference type="AlphaFoldDB" id="A0A2I0UIP6"/>
<protein>
    <submittedName>
        <fullName evidence="2">Uncharacterized protein</fullName>
    </submittedName>
</protein>
<gene>
    <name evidence="2" type="ORF">llap_3768</name>
</gene>
<name>A0A2I0UIP6_LIMLA</name>
<feature type="compositionally biased region" description="Basic residues" evidence="1">
    <location>
        <begin position="61"/>
        <end position="71"/>
    </location>
</feature>
<organism evidence="2 3">
    <name type="scientific">Limosa lapponica baueri</name>
    <dbReference type="NCBI Taxonomy" id="1758121"/>
    <lineage>
        <taxon>Eukaryota</taxon>
        <taxon>Metazoa</taxon>
        <taxon>Chordata</taxon>
        <taxon>Craniata</taxon>
        <taxon>Vertebrata</taxon>
        <taxon>Euteleostomi</taxon>
        <taxon>Archelosauria</taxon>
        <taxon>Archosauria</taxon>
        <taxon>Dinosauria</taxon>
        <taxon>Saurischia</taxon>
        <taxon>Theropoda</taxon>
        <taxon>Coelurosauria</taxon>
        <taxon>Aves</taxon>
        <taxon>Neognathae</taxon>
        <taxon>Neoaves</taxon>
        <taxon>Charadriiformes</taxon>
        <taxon>Scolopacidae</taxon>
        <taxon>Limosa</taxon>
    </lineage>
</organism>
<dbReference type="EMBL" id="KZ505736">
    <property type="protein sequence ID" value="PKU45933.1"/>
    <property type="molecule type" value="Genomic_DNA"/>
</dbReference>
<keyword evidence="3" id="KW-1185">Reference proteome</keyword>